<dbReference type="GeneID" id="7871794"/>
<keyword evidence="2" id="KW-1185">Reference proteome</keyword>
<accession>Q6JK72</accession>
<dbReference type="Proteomes" id="UP000243697">
    <property type="component" value="Segment"/>
</dbReference>
<name>Q6JK72_9CBAC</name>
<organism evidence="1 2">
    <name type="scientific">Neodiprion sertifer nucleopolyhedrovirus</name>
    <dbReference type="NCBI Taxonomy" id="111874"/>
    <lineage>
        <taxon>Viruses</taxon>
        <taxon>Viruses incertae sedis</taxon>
        <taxon>Naldaviricetes</taxon>
        <taxon>Lefavirales</taxon>
        <taxon>Baculoviridae</taxon>
        <taxon>Gammabaculovirus</taxon>
        <taxon>Gammabaculovirus nesertiferis</taxon>
    </lineage>
</organism>
<evidence type="ECO:0000313" key="2">
    <source>
        <dbReference type="Proteomes" id="UP000243697"/>
    </source>
</evidence>
<reference evidence="1 2" key="1">
    <citation type="journal article" date="2004" name="J. Virol.">
        <title>Sequence analysis of the genome of the Neodiprion sertifer nucleopolyhedrovirus.</title>
        <authorList>
            <person name="Garcia-Maruniak A."/>
            <person name="Maruniak J.E."/>
            <person name="Zanotto P.M."/>
            <person name="Doumbouya A.E."/>
            <person name="Liu J.C."/>
            <person name="Merritt T.M."/>
            <person name="Lanoie J.S."/>
        </authorList>
    </citation>
    <scope>NUCLEOTIDE SEQUENCE [LARGE SCALE GENOMIC DNA]</scope>
</reference>
<dbReference type="EMBL" id="AY430810">
    <property type="protein sequence ID" value="AAQ96465.1"/>
    <property type="molecule type" value="Genomic_DNA"/>
</dbReference>
<sequence>MLCHRHYLYKDFPYTEGFLEQLHEITKLQHNQEEIWPNLYRANLTNGTFMNAKEQRLKIQQKKKLLDIPENSVEMILQTYCDAIREFMKAVEKFHESRDLNLFTKALNTFGVAEQAFYESQPLDSNAFAEFSNKHDIFVIDIQLKYMAGYICDFIIYVKKRIQEHDSQIERKERIQQLTRCENRFKCRLCEDKISTRCENKLKCPLCEDKIFQCVSCYHTFIDK</sequence>
<proteinExistence type="predicted"/>
<evidence type="ECO:0000313" key="1">
    <source>
        <dbReference type="EMBL" id="AAQ96465.1"/>
    </source>
</evidence>
<dbReference type="KEGG" id="vg:7871794"/>
<protein>
    <submittedName>
        <fullName evidence="1">Uncharacterized protein</fullName>
    </submittedName>
</protein>
<dbReference type="RefSeq" id="YP_025195.1">
    <property type="nucleotide sequence ID" value="NC_005905.1"/>
</dbReference>